<gene>
    <name evidence="2" type="ORF">RFULGI_LOCUS9448</name>
</gene>
<evidence type="ECO:0000256" key="1">
    <source>
        <dbReference type="SAM" id="MobiDB-lite"/>
    </source>
</evidence>
<feature type="compositionally biased region" description="Pro residues" evidence="1">
    <location>
        <begin position="1"/>
        <end position="13"/>
    </location>
</feature>
<evidence type="ECO:0000313" key="2">
    <source>
        <dbReference type="EMBL" id="CAG8676837.1"/>
    </source>
</evidence>
<feature type="region of interest" description="Disordered" evidence="1">
    <location>
        <begin position="1"/>
        <end position="80"/>
    </location>
</feature>
<accession>A0A9N9EIS0</accession>
<feature type="non-terminal residue" evidence="2">
    <location>
        <position position="1"/>
    </location>
</feature>
<sequence length="165" mass="18098">PKPSKPPESPPTSPSSHNTPLPTPPPSHNTPLPTPPPSNNTPPPTPPPSNNTPPSTPSPSNNTPPSTPSPFNNMLSPSDDDHVFVNSDDLYDLLNDLYSEGIKPDANARDLYQDEKNFLEHLFEKEHSLFKLNILTATSSMPCPYENTLGHYCHMGCIVRHKNAY</sequence>
<organism evidence="2 3">
    <name type="scientific">Racocetra fulgida</name>
    <dbReference type="NCBI Taxonomy" id="60492"/>
    <lineage>
        <taxon>Eukaryota</taxon>
        <taxon>Fungi</taxon>
        <taxon>Fungi incertae sedis</taxon>
        <taxon>Mucoromycota</taxon>
        <taxon>Glomeromycotina</taxon>
        <taxon>Glomeromycetes</taxon>
        <taxon>Diversisporales</taxon>
        <taxon>Gigasporaceae</taxon>
        <taxon>Racocetra</taxon>
    </lineage>
</organism>
<feature type="compositionally biased region" description="Pro residues" evidence="1">
    <location>
        <begin position="21"/>
        <end position="57"/>
    </location>
</feature>
<dbReference type="AlphaFoldDB" id="A0A9N9EIS0"/>
<dbReference type="EMBL" id="CAJVPZ010016910">
    <property type="protein sequence ID" value="CAG8676837.1"/>
    <property type="molecule type" value="Genomic_DNA"/>
</dbReference>
<dbReference type="Proteomes" id="UP000789396">
    <property type="component" value="Unassembled WGS sequence"/>
</dbReference>
<keyword evidence="3" id="KW-1185">Reference proteome</keyword>
<reference evidence="2" key="1">
    <citation type="submission" date="2021-06" db="EMBL/GenBank/DDBJ databases">
        <authorList>
            <person name="Kallberg Y."/>
            <person name="Tangrot J."/>
            <person name="Rosling A."/>
        </authorList>
    </citation>
    <scope>NUCLEOTIDE SEQUENCE</scope>
    <source>
        <strain evidence="2">IN212</strain>
    </source>
</reference>
<protein>
    <submittedName>
        <fullName evidence="2">7167_t:CDS:1</fullName>
    </submittedName>
</protein>
<name>A0A9N9EIS0_9GLOM</name>
<proteinExistence type="predicted"/>
<evidence type="ECO:0000313" key="3">
    <source>
        <dbReference type="Proteomes" id="UP000789396"/>
    </source>
</evidence>
<comment type="caution">
    <text evidence="2">The sequence shown here is derived from an EMBL/GenBank/DDBJ whole genome shotgun (WGS) entry which is preliminary data.</text>
</comment>